<evidence type="ECO:0008006" key="4">
    <source>
        <dbReference type="Google" id="ProtNLM"/>
    </source>
</evidence>
<keyword evidence="1" id="KW-0472">Membrane</keyword>
<organism evidence="2 3">
    <name type="scientific">Subtercola boreus</name>
    <dbReference type="NCBI Taxonomy" id="120213"/>
    <lineage>
        <taxon>Bacteria</taxon>
        <taxon>Bacillati</taxon>
        <taxon>Actinomycetota</taxon>
        <taxon>Actinomycetes</taxon>
        <taxon>Micrococcales</taxon>
        <taxon>Microbacteriaceae</taxon>
        <taxon>Subtercola</taxon>
    </lineage>
</organism>
<dbReference type="Pfam" id="PF00756">
    <property type="entry name" value="Esterase"/>
    <property type="match status" value="1"/>
</dbReference>
<keyword evidence="3" id="KW-1185">Reference proteome</keyword>
<proteinExistence type="predicted"/>
<protein>
    <recommendedName>
        <fullName evidence="4">Esterase</fullName>
    </recommendedName>
</protein>
<dbReference type="PANTHER" id="PTHR48098:SF1">
    <property type="entry name" value="DIACYLGLYCEROL ACYLTRANSFERASE_MYCOLYLTRANSFERASE AG85A"/>
    <property type="match status" value="1"/>
</dbReference>
<dbReference type="InterPro" id="IPR050583">
    <property type="entry name" value="Mycobacterial_A85_antigen"/>
</dbReference>
<feature type="transmembrane region" description="Helical" evidence="1">
    <location>
        <begin position="95"/>
        <end position="115"/>
    </location>
</feature>
<name>A0A3E0VHT8_9MICO</name>
<dbReference type="EMBL" id="NBWZ01000001">
    <property type="protein sequence ID" value="RFA09506.1"/>
    <property type="molecule type" value="Genomic_DNA"/>
</dbReference>
<feature type="transmembrane region" description="Helical" evidence="1">
    <location>
        <begin position="127"/>
        <end position="151"/>
    </location>
</feature>
<evidence type="ECO:0000313" key="3">
    <source>
        <dbReference type="Proteomes" id="UP000256486"/>
    </source>
</evidence>
<feature type="transmembrane region" description="Helical" evidence="1">
    <location>
        <begin position="65"/>
        <end position="83"/>
    </location>
</feature>
<reference evidence="2 3" key="1">
    <citation type="submission" date="2017-04" db="EMBL/GenBank/DDBJ databases">
        <title>Comparative genome analysis of Subtercola boreus.</title>
        <authorList>
            <person name="Cho Y.-J."/>
            <person name="Cho A."/>
            <person name="Kim O.-S."/>
            <person name="Lee J.-I."/>
        </authorList>
    </citation>
    <scope>NUCLEOTIDE SEQUENCE [LARGE SCALE GENOMIC DNA]</scope>
    <source>
        <strain evidence="2 3">K300</strain>
    </source>
</reference>
<gene>
    <name evidence="2" type="ORF">B7R54_09945</name>
</gene>
<dbReference type="InterPro" id="IPR000801">
    <property type="entry name" value="Esterase-like"/>
</dbReference>
<keyword evidence="1" id="KW-0812">Transmembrane</keyword>
<dbReference type="OrthoDB" id="3723842at2"/>
<evidence type="ECO:0000313" key="2">
    <source>
        <dbReference type="EMBL" id="RFA09506.1"/>
    </source>
</evidence>
<dbReference type="AlphaFoldDB" id="A0A3E0VHT8"/>
<evidence type="ECO:0000256" key="1">
    <source>
        <dbReference type="SAM" id="Phobius"/>
    </source>
</evidence>
<feature type="transmembrane region" description="Helical" evidence="1">
    <location>
        <begin position="158"/>
        <end position="177"/>
    </location>
</feature>
<dbReference type="InterPro" id="IPR029058">
    <property type="entry name" value="AB_hydrolase_fold"/>
</dbReference>
<dbReference type="PANTHER" id="PTHR48098">
    <property type="entry name" value="ENTEROCHELIN ESTERASE-RELATED"/>
    <property type="match status" value="1"/>
</dbReference>
<accession>A0A3E0VHT8</accession>
<keyword evidence="1" id="KW-1133">Transmembrane helix</keyword>
<comment type="caution">
    <text evidence="2">The sequence shown here is derived from an EMBL/GenBank/DDBJ whole genome shotgun (WGS) entry which is preliminary data.</text>
</comment>
<dbReference type="Gene3D" id="3.40.50.1820">
    <property type="entry name" value="alpha/beta hydrolase"/>
    <property type="match status" value="1"/>
</dbReference>
<dbReference type="GO" id="GO:0016747">
    <property type="term" value="F:acyltransferase activity, transferring groups other than amino-acyl groups"/>
    <property type="evidence" value="ECO:0007669"/>
    <property type="project" value="TreeGrafter"/>
</dbReference>
<dbReference type="SUPFAM" id="SSF53474">
    <property type="entry name" value="alpha/beta-Hydrolases"/>
    <property type="match status" value="1"/>
</dbReference>
<sequence length="488" mass="50238">MNPDPPEMRMCMASRPSGSVSTDYIQIGPAHWASALHRGLWGQSSTDRGCGMGSLGSASIVDGPVVWAVYAVAALLALCLLLVRPNRGWLRGRWVTVAVVSMLVGAGAGLLLTWFTDDLLNLFGVDFSFVTRAWIAVSVAGVALGFCSVVAGRLRRKLLGIVGVLVFLATGAMSINIDIGTYPTLQSLAGVSPYDTSTLPALGRATTLPMPLEASWVPPSNLPAAGSISSVRIPGTVSGFDARDGLVYLPPAALVANPPVLPVVIALSGQPGAPADPLVSGHLAESLDAFAKAHHGLAPIVVSPDQLGAPENNPMCVDGALGNAATYLTVDVVAWITAHLPVADPPDQWAIAGFSEGGTCAVQLGAEHPELFGALLDISGELVPTNGSTVQETIDSGFAGSLAAYTAAQPLTILKEHTPYAGSFAVFAVGENDAEFRTTALEVSAAAKAAGMTTTFFEAPGSAHDYTTATYAFARGVALLSSHWGLAT</sequence>
<dbReference type="Proteomes" id="UP000256486">
    <property type="component" value="Unassembled WGS sequence"/>
</dbReference>